<dbReference type="EMBL" id="CM017326">
    <property type="protein sequence ID" value="KAE8076055.1"/>
    <property type="molecule type" value="Genomic_DNA"/>
</dbReference>
<dbReference type="InterPro" id="IPR002477">
    <property type="entry name" value="Peptidoglycan-bd-like"/>
</dbReference>
<feature type="binding site" evidence="12">
    <location>
        <position position="234"/>
    </location>
    <ligand>
        <name>Ca(2+)</name>
        <dbReference type="ChEBI" id="CHEBI:29108"/>
        <label>3</label>
    </ligand>
</feature>
<keyword evidence="7" id="KW-0482">Metalloprotease</keyword>
<organism evidence="16 17">
    <name type="scientific">Carpinus fangiana</name>
    <dbReference type="NCBI Taxonomy" id="176857"/>
    <lineage>
        <taxon>Eukaryota</taxon>
        <taxon>Viridiplantae</taxon>
        <taxon>Streptophyta</taxon>
        <taxon>Embryophyta</taxon>
        <taxon>Tracheophyta</taxon>
        <taxon>Spermatophyta</taxon>
        <taxon>Magnoliopsida</taxon>
        <taxon>eudicotyledons</taxon>
        <taxon>Gunneridae</taxon>
        <taxon>Pentapetalae</taxon>
        <taxon>rosids</taxon>
        <taxon>fabids</taxon>
        <taxon>Fagales</taxon>
        <taxon>Betulaceae</taxon>
        <taxon>Carpinus</taxon>
    </lineage>
</organism>
<evidence type="ECO:0000313" key="16">
    <source>
        <dbReference type="EMBL" id="KAE8076055.1"/>
    </source>
</evidence>
<keyword evidence="3 11" id="KW-0479">Metal-binding</keyword>
<reference evidence="16 17" key="1">
    <citation type="submission" date="2019-06" db="EMBL/GenBank/DDBJ databases">
        <title>A chromosomal-level reference genome of Carpinus fangiana (Coryloideae, Betulaceae).</title>
        <authorList>
            <person name="Yang X."/>
            <person name="Wang Z."/>
            <person name="Zhang L."/>
            <person name="Hao G."/>
            <person name="Liu J."/>
            <person name="Yang Y."/>
        </authorList>
    </citation>
    <scope>NUCLEOTIDE SEQUENCE [LARGE SCALE GENOMIC DNA]</scope>
    <source>
        <strain evidence="16">Cfa_2016G</strain>
        <tissue evidence="16">Leaf</tissue>
    </source>
</reference>
<dbReference type="GO" id="GO:0008270">
    <property type="term" value="F:zinc ion binding"/>
    <property type="evidence" value="ECO:0007669"/>
    <property type="project" value="InterPro"/>
</dbReference>
<evidence type="ECO:0000256" key="3">
    <source>
        <dbReference type="ARBA" id="ARBA00022723"/>
    </source>
</evidence>
<evidence type="ECO:0000256" key="9">
    <source>
        <dbReference type="ARBA" id="ARBA00023180"/>
    </source>
</evidence>
<evidence type="ECO:0000256" key="7">
    <source>
        <dbReference type="ARBA" id="ARBA00023049"/>
    </source>
</evidence>
<comment type="cofactor">
    <cofactor evidence="12">
        <name>Ca(2+)</name>
        <dbReference type="ChEBI" id="CHEBI:29108"/>
    </cofactor>
    <text evidence="12">Can bind about 5 Ca(2+) ions per subunit.</text>
</comment>
<dbReference type="GO" id="GO:0030574">
    <property type="term" value="P:collagen catabolic process"/>
    <property type="evidence" value="ECO:0007669"/>
    <property type="project" value="TreeGrafter"/>
</dbReference>
<dbReference type="CDD" id="cd04278">
    <property type="entry name" value="ZnMc_MMP"/>
    <property type="match status" value="1"/>
</dbReference>
<feature type="binding site" evidence="11">
    <location>
        <position position="271"/>
    </location>
    <ligand>
        <name>Zn(2+)</name>
        <dbReference type="ChEBI" id="CHEBI:29105"/>
        <label>2</label>
        <note>catalytic</note>
    </ligand>
</feature>
<feature type="binding site" evidence="12">
    <location>
        <position position="256"/>
    </location>
    <ligand>
        <name>Ca(2+)</name>
        <dbReference type="ChEBI" id="CHEBI:29108"/>
        <label>1</label>
    </ligand>
</feature>
<keyword evidence="4 14" id="KW-0732">Signal</keyword>
<sequence>MAALKPFSLIFSLALLILLLLLPLLSAHATNSPNSHDKIASPFEFLKGLQGCQKGNKTKGIHELKKYLEQFGYLSYNQYSKNHTHANDDDFDELLESAIKTYQLNYHLNASGTLDDETISKMMMPRCGVADIVNGTNWMRPGKKRHRNRHGSLHTVSHYTFFEGQPKWMPTKYHLTYGFLDGTPSEAMNPVAQAFLTWASNTHFTFSQAQDVSNADIKIGFSRGDHGDGHPFDGAGGIVAHAFAPQDGRFHYDGDESWSAGAIDLQTVALHEIGHLLGLDHSEIEGAIMYAYLPQGAKGLHTDDIQGIKALYNV</sequence>
<keyword evidence="12" id="KW-0106">Calcium</keyword>
<dbReference type="SUPFAM" id="SSF47090">
    <property type="entry name" value="PGBD-like"/>
    <property type="match status" value="1"/>
</dbReference>
<comment type="similarity">
    <text evidence="1">Belongs to the peptidase M10A family. Matrix metalloproteinases (MMPs) subfamily.</text>
</comment>
<dbReference type="GO" id="GO:0030198">
    <property type="term" value="P:extracellular matrix organization"/>
    <property type="evidence" value="ECO:0007669"/>
    <property type="project" value="TreeGrafter"/>
</dbReference>
<keyword evidence="9" id="KW-0325">Glycoprotein</keyword>
<dbReference type="InterPro" id="IPR036365">
    <property type="entry name" value="PGBD-like_sf"/>
</dbReference>
<evidence type="ECO:0000256" key="12">
    <source>
        <dbReference type="PIRSR" id="PIRSR621190-2"/>
    </source>
</evidence>
<dbReference type="Pfam" id="PF00413">
    <property type="entry name" value="Peptidase_M10"/>
    <property type="match status" value="1"/>
</dbReference>
<feature type="signal peptide" evidence="14">
    <location>
        <begin position="1"/>
        <end position="29"/>
    </location>
</feature>
<dbReference type="PRINTS" id="PR00138">
    <property type="entry name" value="MATRIXIN"/>
</dbReference>
<feature type="binding site" evidence="11">
    <location>
        <position position="281"/>
    </location>
    <ligand>
        <name>Zn(2+)</name>
        <dbReference type="ChEBI" id="CHEBI:29105"/>
        <label>2</label>
        <note>catalytic</note>
    </ligand>
</feature>
<dbReference type="SMART" id="SM00235">
    <property type="entry name" value="ZnMc"/>
    <property type="match status" value="1"/>
</dbReference>
<evidence type="ECO:0000313" key="17">
    <source>
        <dbReference type="Proteomes" id="UP000327013"/>
    </source>
</evidence>
<evidence type="ECO:0000256" key="2">
    <source>
        <dbReference type="ARBA" id="ARBA00022670"/>
    </source>
</evidence>
<feature type="short sequence motif" description="Cysteine switch" evidence="13">
    <location>
        <begin position="125"/>
        <end position="156"/>
    </location>
</feature>
<feature type="binding site" evidence="12">
    <location>
        <position position="253"/>
    </location>
    <ligand>
        <name>Ca(2+)</name>
        <dbReference type="ChEBI" id="CHEBI:29108"/>
        <label>3</label>
    </ligand>
</feature>
<feature type="binding site" evidence="12">
    <location>
        <position position="256"/>
    </location>
    <ligand>
        <name>Ca(2+)</name>
        <dbReference type="ChEBI" id="CHEBI:29108"/>
        <label>3</label>
    </ligand>
</feature>
<dbReference type="FunFam" id="3.40.390.10:FF:000018">
    <property type="entry name" value="Metalloendoproteinase 1"/>
    <property type="match status" value="1"/>
</dbReference>
<feature type="binding site" evidence="12">
    <location>
        <position position="289"/>
    </location>
    <ligand>
        <name>Zn(2+)</name>
        <dbReference type="ChEBI" id="CHEBI:29105"/>
        <label>2</label>
        <note>catalytic</note>
    </ligand>
</feature>
<feature type="binding site" evidence="12">
    <location>
        <position position="233"/>
    </location>
    <ligand>
        <name>Ca(2+)</name>
        <dbReference type="ChEBI" id="CHEBI:29108"/>
        <label>3</label>
    </ligand>
</feature>
<dbReference type="InterPro" id="IPR021190">
    <property type="entry name" value="Pept_M10A"/>
</dbReference>
<feature type="binding site" description="in inhibited form" evidence="12">
    <location>
        <position position="127"/>
    </location>
    <ligand>
        <name>Zn(2+)</name>
        <dbReference type="ChEBI" id="CHEBI:29105"/>
        <label>2</label>
        <note>catalytic</note>
    </ligand>
</feature>
<evidence type="ECO:0000256" key="10">
    <source>
        <dbReference type="PIRSR" id="PIRSR001191-1"/>
    </source>
</evidence>
<dbReference type="AlphaFoldDB" id="A0A5N6RAF9"/>
<evidence type="ECO:0000259" key="15">
    <source>
        <dbReference type="SMART" id="SM00235"/>
    </source>
</evidence>
<keyword evidence="5" id="KW-0378">Hydrolase</keyword>
<feature type="domain" description="Peptidase metallopeptidase" evidence="15">
    <location>
        <begin position="164"/>
        <end position="314"/>
    </location>
</feature>
<dbReference type="PANTHER" id="PTHR10201">
    <property type="entry name" value="MATRIX METALLOPROTEINASE"/>
    <property type="match status" value="1"/>
</dbReference>
<dbReference type="Pfam" id="PF01471">
    <property type="entry name" value="PG_binding_1"/>
    <property type="match status" value="1"/>
</dbReference>
<dbReference type="OrthoDB" id="406838at2759"/>
<keyword evidence="2" id="KW-0645">Protease</keyword>
<protein>
    <recommendedName>
        <fullName evidence="15">Peptidase metallopeptidase domain-containing protein</fullName>
    </recommendedName>
</protein>
<keyword evidence="6 11" id="KW-0862">Zinc</keyword>
<feature type="binding site" evidence="12">
    <location>
        <position position="228"/>
    </location>
    <ligand>
        <name>Zn(2+)</name>
        <dbReference type="ChEBI" id="CHEBI:29105"/>
        <label>1</label>
    </ligand>
</feature>
<dbReference type="SUPFAM" id="SSF55486">
    <property type="entry name" value="Metalloproteases ('zincins'), catalytic domain"/>
    <property type="match status" value="1"/>
</dbReference>
<evidence type="ECO:0000256" key="6">
    <source>
        <dbReference type="ARBA" id="ARBA00022833"/>
    </source>
</evidence>
<dbReference type="InterPro" id="IPR001818">
    <property type="entry name" value="Pept_M10_metallopeptidase"/>
</dbReference>
<accession>A0A5N6RAF9</accession>
<dbReference type="Gene3D" id="3.40.390.10">
    <property type="entry name" value="Collagenase (Catalytic Domain)"/>
    <property type="match status" value="1"/>
</dbReference>
<feature type="binding site" evidence="12">
    <location>
        <position position="226"/>
    </location>
    <ligand>
        <name>Zn(2+)</name>
        <dbReference type="ChEBI" id="CHEBI:29105"/>
        <label>1</label>
    </ligand>
</feature>
<dbReference type="GO" id="GO:0004222">
    <property type="term" value="F:metalloendopeptidase activity"/>
    <property type="evidence" value="ECO:0007669"/>
    <property type="project" value="InterPro"/>
</dbReference>
<name>A0A5N6RAF9_9ROSI</name>
<comment type="cofactor">
    <cofactor evidence="12">
        <name>Zn(2+)</name>
        <dbReference type="ChEBI" id="CHEBI:29105"/>
    </cofactor>
    <text evidence="12">Binds 2 Zn(2+) ions per subunit.</text>
</comment>
<feature type="binding site" evidence="12">
    <location>
        <position position="241"/>
    </location>
    <ligand>
        <name>Zn(2+)</name>
        <dbReference type="ChEBI" id="CHEBI:29105"/>
        <label>1</label>
    </ligand>
</feature>
<evidence type="ECO:0000256" key="11">
    <source>
        <dbReference type="PIRSR" id="PIRSR001191-2"/>
    </source>
</evidence>
<evidence type="ECO:0000256" key="1">
    <source>
        <dbReference type="ARBA" id="ARBA00009614"/>
    </source>
</evidence>
<gene>
    <name evidence="16" type="ORF">FH972_014728</name>
</gene>
<dbReference type="GO" id="GO:0031012">
    <property type="term" value="C:extracellular matrix"/>
    <property type="evidence" value="ECO:0007669"/>
    <property type="project" value="InterPro"/>
</dbReference>
<evidence type="ECO:0000256" key="13">
    <source>
        <dbReference type="PIRSR" id="PIRSR621190-5"/>
    </source>
</evidence>
<dbReference type="InterPro" id="IPR033739">
    <property type="entry name" value="M10A_MMP"/>
</dbReference>
<dbReference type="InterPro" id="IPR006026">
    <property type="entry name" value="Peptidase_Metallo"/>
</dbReference>
<proteinExistence type="inferred from homology"/>
<evidence type="ECO:0000256" key="4">
    <source>
        <dbReference type="ARBA" id="ARBA00022729"/>
    </source>
</evidence>
<feature type="binding site" evidence="12">
    <location>
        <position position="251"/>
    </location>
    <ligand>
        <name>Zn(2+)</name>
        <dbReference type="ChEBI" id="CHEBI:29105"/>
        <label>1</label>
    </ligand>
</feature>
<evidence type="ECO:0000256" key="5">
    <source>
        <dbReference type="ARBA" id="ARBA00022801"/>
    </source>
</evidence>
<feature type="chain" id="PRO_5024430744" description="Peptidase metallopeptidase domain-containing protein" evidence="14">
    <location>
        <begin position="30"/>
        <end position="314"/>
    </location>
</feature>
<keyword evidence="8" id="KW-0865">Zymogen</keyword>
<feature type="binding site" evidence="12">
    <location>
        <position position="216"/>
    </location>
    <ligand>
        <name>Ca(2+)</name>
        <dbReference type="ChEBI" id="CHEBI:29108"/>
        <label>2</label>
    </ligand>
</feature>
<keyword evidence="17" id="KW-1185">Reference proteome</keyword>
<dbReference type="PIRSF" id="PIRSF001191">
    <property type="entry name" value="Peptidase_M10A_matrix"/>
    <property type="match status" value="1"/>
</dbReference>
<feature type="active site" evidence="10">
    <location>
        <position position="272"/>
    </location>
</feature>
<evidence type="ECO:0000256" key="8">
    <source>
        <dbReference type="ARBA" id="ARBA00023145"/>
    </source>
</evidence>
<dbReference type="InterPro" id="IPR024079">
    <property type="entry name" value="MetalloPept_cat_dom_sf"/>
</dbReference>
<dbReference type="GO" id="GO:0006508">
    <property type="term" value="P:proteolysis"/>
    <property type="evidence" value="ECO:0007669"/>
    <property type="project" value="UniProtKB-KW"/>
</dbReference>
<dbReference type="Proteomes" id="UP000327013">
    <property type="component" value="Chromosome 6"/>
</dbReference>
<evidence type="ECO:0000256" key="14">
    <source>
        <dbReference type="SAM" id="SignalP"/>
    </source>
</evidence>
<dbReference type="PANTHER" id="PTHR10201:SF213">
    <property type="entry name" value="METALLOENDOPROTEINASE 2-MMP-LIKE"/>
    <property type="match status" value="1"/>
</dbReference>
<feature type="binding site" evidence="11">
    <location>
        <position position="275"/>
    </location>
    <ligand>
        <name>Zn(2+)</name>
        <dbReference type="ChEBI" id="CHEBI:29105"/>
        <label>2</label>
        <note>catalytic</note>
    </ligand>
</feature>